<keyword evidence="4" id="KW-0732">Signal</keyword>
<dbReference type="SMART" id="SM00267">
    <property type="entry name" value="GGDEF"/>
    <property type="match status" value="1"/>
</dbReference>
<evidence type="ECO:0000256" key="3">
    <source>
        <dbReference type="SAM" id="Phobius"/>
    </source>
</evidence>
<dbReference type="CDD" id="cd13708">
    <property type="entry name" value="PBP2_BvgS_like_1"/>
    <property type="match status" value="1"/>
</dbReference>
<protein>
    <recommendedName>
        <fullName evidence="1">diguanylate cyclase</fullName>
        <ecNumber evidence="1">2.7.7.65</ecNumber>
    </recommendedName>
</protein>
<dbReference type="RefSeq" id="WP_212683253.1">
    <property type="nucleotide sequence ID" value="NZ_JAGSPM010000002.1"/>
</dbReference>
<comment type="catalytic activity">
    <reaction evidence="2">
        <text>2 GTP = 3',3'-c-di-GMP + 2 diphosphate</text>
        <dbReference type="Rhea" id="RHEA:24898"/>
        <dbReference type="ChEBI" id="CHEBI:33019"/>
        <dbReference type="ChEBI" id="CHEBI:37565"/>
        <dbReference type="ChEBI" id="CHEBI:58805"/>
        <dbReference type="EC" id="2.7.7.65"/>
    </reaction>
</comment>
<keyword evidence="3" id="KW-0472">Membrane</keyword>
<dbReference type="AlphaFoldDB" id="A0A941I300"/>
<evidence type="ECO:0000313" key="7">
    <source>
        <dbReference type="Proteomes" id="UP000680158"/>
    </source>
</evidence>
<comment type="caution">
    <text evidence="6">The sequence shown here is derived from an EMBL/GenBank/DDBJ whole genome shotgun (WGS) entry which is preliminary data.</text>
</comment>
<dbReference type="InterPro" id="IPR000160">
    <property type="entry name" value="GGDEF_dom"/>
</dbReference>
<gene>
    <name evidence="6" type="ORF">KDM92_04835</name>
</gene>
<keyword evidence="3" id="KW-0812">Transmembrane</keyword>
<feature type="domain" description="GGDEF" evidence="5">
    <location>
        <begin position="354"/>
        <end position="483"/>
    </location>
</feature>
<evidence type="ECO:0000259" key="5">
    <source>
        <dbReference type="PROSITE" id="PS50887"/>
    </source>
</evidence>
<dbReference type="CDD" id="cd01949">
    <property type="entry name" value="GGDEF"/>
    <property type="match status" value="1"/>
</dbReference>
<feature type="signal peptide" evidence="4">
    <location>
        <begin position="1"/>
        <end position="35"/>
    </location>
</feature>
<dbReference type="Pfam" id="PF00990">
    <property type="entry name" value="GGDEF"/>
    <property type="match status" value="1"/>
</dbReference>
<dbReference type="EC" id="2.7.7.65" evidence="1"/>
<name>A0A941I300_9BURK</name>
<dbReference type="Gene3D" id="3.40.190.10">
    <property type="entry name" value="Periplasmic binding protein-like II"/>
    <property type="match status" value="2"/>
</dbReference>
<dbReference type="Gene3D" id="3.30.70.270">
    <property type="match status" value="1"/>
</dbReference>
<evidence type="ECO:0000256" key="1">
    <source>
        <dbReference type="ARBA" id="ARBA00012528"/>
    </source>
</evidence>
<dbReference type="GO" id="GO:0052621">
    <property type="term" value="F:diguanylate cyclase activity"/>
    <property type="evidence" value="ECO:0007669"/>
    <property type="project" value="UniProtKB-EC"/>
</dbReference>
<accession>A0A941I300</accession>
<dbReference type="PROSITE" id="PS50887">
    <property type="entry name" value="GGDEF"/>
    <property type="match status" value="1"/>
</dbReference>
<dbReference type="PANTHER" id="PTHR45138:SF9">
    <property type="entry name" value="DIGUANYLATE CYCLASE DGCM-RELATED"/>
    <property type="match status" value="1"/>
</dbReference>
<keyword evidence="3" id="KW-1133">Transmembrane helix</keyword>
<evidence type="ECO:0000256" key="2">
    <source>
        <dbReference type="ARBA" id="ARBA00034247"/>
    </source>
</evidence>
<dbReference type="GO" id="GO:0005886">
    <property type="term" value="C:plasma membrane"/>
    <property type="evidence" value="ECO:0007669"/>
    <property type="project" value="TreeGrafter"/>
</dbReference>
<feature type="chain" id="PRO_5037804532" description="diguanylate cyclase" evidence="4">
    <location>
        <begin position="36"/>
        <end position="503"/>
    </location>
</feature>
<dbReference type="NCBIfam" id="TIGR00254">
    <property type="entry name" value="GGDEF"/>
    <property type="match status" value="1"/>
</dbReference>
<feature type="transmembrane region" description="Helical" evidence="3">
    <location>
        <begin position="291"/>
        <end position="309"/>
    </location>
</feature>
<dbReference type="SUPFAM" id="SSF55073">
    <property type="entry name" value="Nucleotide cyclase"/>
    <property type="match status" value="1"/>
</dbReference>
<dbReference type="EMBL" id="JAGSPM010000002">
    <property type="protein sequence ID" value="MBR7745896.1"/>
    <property type="molecule type" value="Genomic_DNA"/>
</dbReference>
<sequence length="503" mass="56517">MRKVQVSTFYSLLKPALLLSAMILISVSVNSFASAANDVLIAATAIDFTPEERAYIQKAKPITMCVDPDWVPFERITPDGKHEGIGADLVQLVLQRVGLQTQLVQTKTWEESLAASKAGRCQITSFLNESANRAAWLQFTSPIFSDPNILVAREEHAYVGDLRGLVNEVLALPRGTMVEERIRQEFPNLRVVLTDTEEQAIELVSTRKADLTVRSLIVAAYAIKKEGLFNLKIAGQVPQFVNQLRIGVLKDETLLLSILDKGARTITPQEREMISNRHVSVKVQQGIDYQLFWKVLGVALTLLLIVFYWNRKLSHLNRRLIHLAETDQLTGLYNRLKIDHTLNIEIHRAQRAAQAMSVIMLDIDFFKRINDLYGHQAGDQLLISVAELLRQRTREIDLVGRWGGEEFIVICPYTNLEGALSLAENLRATVEQQQFVQDQHMTISVGVSTYQEGDTGKDLVARADAALYAAKNAGRNRVRAQMLEQVDTQIDGVKTKEQFHHAA</sequence>
<dbReference type="Proteomes" id="UP000680158">
    <property type="component" value="Unassembled WGS sequence"/>
</dbReference>
<dbReference type="GO" id="GO:0043709">
    <property type="term" value="P:cell adhesion involved in single-species biofilm formation"/>
    <property type="evidence" value="ECO:0007669"/>
    <property type="project" value="TreeGrafter"/>
</dbReference>
<dbReference type="InterPro" id="IPR001638">
    <property type="entry name" value="Solute-binding_3/MltF_N"/>
</dbReference>
<organism evidence="6 7">
    <name type="scientific">Undibacterium baiyunense</name>
    <dbReference type="NCBI Taxonomy" id="2828731"/>
    <lineage>
        <taxon>Bacteria</taxon>
        <taxon>Pseudomonadati</taxon>
        <taxon>Pseudomonadota</taxon>
        <taxon>Betaproteobacteria</taxon>
        <taxon>Burkholderiales</taxon>
        <taxon>Oxalobacteraceae</taxon>
        <taxon>Undibacterium</taxon>
    </lineage>
</organism>
<dbReference type="Pfam" id="PF00497">
    <property type="entry name" value="SBP_bac_3"/>
    <property type="match status" value="1"/>
</dbReference>
<keyword evidence="6" id="KW-0548">Nucleotidyltransferase</keyword>
<dbReference type="InterPro" id="IPR043128">
    <property type="entry name" value="Rev_trsase/Diguanyl_cyclase"/>
</dbReference>
<dbReference type="SMART" id="SM00062">
    <property type="entry name" value="PBPb"/>
    <property type="match status" value="1"/>
</dbReference>
<dbReference type="FunFam" id="3.30.70.270:FF:000001">
    <property type="entry name" value="Diguanylate cyclase domain protein"/>
    <property type="match status" value="1"/>
</dbReference>
<keyword evidence="6" id="KW-0808">Transferase</keyword>
<dbReference type="InterPro" id="IPR029787">
    <property type="entry name" value="Nucleotide_cyclase"/>
</dbReference>
<proteinExistence type="predicted"/>
<keyword evidence="7" id="KW-1185">Reference proteome</keyword>
<evidence type="ECO:0000313" key="6">
    <source>
        <dbReference type="EMBL" id="MBR7745896.1"/>
    </source>
</evidence>
<reference evidence="6 7" key="1">
    <citation type="submission" date="2021-04" db="EMBL/GenBank/DDBJ databases">
        <title>novel species isolated from subtropical streams in China.</title>
        <authorList>
            <person name="Lu H."/>
        </authorList>
    </citation>
    <scope>NUCLEOTIDE SEQUENCE [LARGE SCALE GENOMIC DNA]</scope>
    <source>
        <strain evidence="6 7">BYS107W</strain>
    </source>
</reference>
<evidence type="ECO:0000256" key="4">
    <source>
        <dbReference type="SAM" id="SignalP"/>
    </source>
</evidence>
<dbReference type="GO" id="GO:1902201">
    <property type="term" value="P:negative regulation of bacterial-type flagellum-dependent cell motility"/>
    <property type="evidence" value="ECO:0007669"/>
    <property type="project" value="TreeGrafter"/>
</dbReference>
<dbReference type="PANTHER" id="PTHR45138">
    <property type="entry name" value="REGULATORY COMPONENTS OF SENSORY TRANSDUCTION SYSTEM"/>
    <property type="match status" value="1"/>
</dbReference>
<dbReference type="SUPFAM" id="SSF53850">
    <property type="entry name" value="Periplasmic binding protein-like II"/>
    <property type="match status" value="1"/>
</dbReference>
<dbReference type="InterPro" id="IPR050469">
    <property type="entry name" value="Diguanylate_Cyclase"/>
</dbReference>